<dbReference type="EMBL" id="LUFC02000104">
    <property type="protein sequence ID" value="KAF4501872.1"/>
    <property type="molecule type" value="Genomic_DNA"/>
</dbReference>
<protein>
    <recommendedName>
        <fullName evidence="6">dihydropyrimidinase</fullName>
        <ecNumber evidence="6">3.5.2.2</ecNumber>
    </recommendedName>
</protein>
<proteinExistence type="inferred from homology"/>
<sequence>MQEFDTILRNAHVNGSFICDIGIKRGVIVALGVGLVATEDTQTIDCNGAIVTPGGVDGHVHLSQDRSPRAKEAGYTSADTVDTGTRSAIAGGTTTVILFAEQSRGQSMKEQVDKYHELVNDQGSYADYGFHAIITDPTAKVLEQELPELAQSGIMSMKLFLTYKHMRISDRQVLSALQKARELGMVALVHAENGDLVDFFTEHLEAQGLTDPRFKAIAHPPEAEAEAVNRAITFSSVMDTPMLIVHVSVRQSMDVIRKAQSLLRPVFAETCPQYLLLGKENLDRDHFCGAKFVCSPPLRSDPKDIEEIWRGIINGTFTIFSSDHCSYRFNDNRGKKLGHSYSKSGEVQGVFTKIPNGLPGVETRIPLLFSEGVLKRRCIDVKRFVELTSENPAKLYGLYPRKGAIQIGSDADIVIWHQQDTFSPRRLEHNLHLHDGCDYSPYEGIEFLNWPRIVLVRGRVVFQDGIVTGNKGYGQFLKRKTCALTYQRRMDKEWDVLRASMLVIKRENRKYIVTDSNVC</sequence>
<dbReference type="PANTHER" id="PTHR11647">
    <property type="entry name" value="HYDRANTOINASE/DIHYDROPYRIMIDINASE FAMILY MEMBER"/>
    <property type="match status" value="1"/>
</dbReference>
<dbReference type="Gene3D" id="3.20.20.140">
    <property type="entry name" value="Metal-dependent hydrolases"/>
    <property type="match status" value="1"/>
</dbReference>
<dbReference type="InterPro" id="IPR011778">
    <property type="entry name" value="Hydantoinase/dihydroPyrase"/>
</dbReference>
<comment type="caution">
    <text evidence="9">The sequence shown here is derived from an EMBL/GenBank/DDBJ whole genome shotgun (WGS) entry which is preliminary data.</text>
</comment>
<dbReference type="InterPro" id="IPR050378">
    <property type="entry name" value="Metallo-dep_Hydrolases_sf"/>
</dbReference>
<dbReference type="InterPro" id="IPR011059">
    <property type="entry name" value="Metal-dep_hydrolase_composite"/>
</dbReference>
<feature type="domain" description="Amidohydrolase-related" evidence="8">
    <location>
        <begin position="50"/>
        <end position="461"/>
    </location>
</feature>
<dbReference type="CDD" id="cd01314">
    <property type="entry name" value="D-HYD"/>
    <property type="match status" value="1"/>
</dbReference>
<keyword evidence="4" id="KW-0378">Hydrolase</keyword>
<gene>
    <name evidence="9" type="ORF">FAGAP_1843</name>
</gene>
<comment type="similarity">
    <text evidence="2">Belongs to the metallo-dependent hydrolases superfamily. Hydantoinase/dihydropyrimidinase family.</text>
</comment>
<feature type="modified residue" description="N6-carboxylysine" evidence="7">
    <location>
        <position position="158"/>
    </location>
</feature>
<dbReference type="EC" id="3.5.2.2" evidence="6"/>
<dbReference type="PANTHER" id="PTHR11647:SF1">
    <property type="entry name" value="COLLAPSIN RESPONSE MEDIATOR PROTEIN"/>
    <property type="match status" value="1"/>
</dbReference>
<reference evidence="9" key="1">
    <citation type="submission" date="2020-01" db="EMBL/GenBank/DDBJ databases">
        <title>Identification and distribution of gene clusters putatively required for synthesis of sphingolipid metabolism inhibitors in phylogenetically diverse species of the filamentous fungus Fusarium.</title>
        <authorList>
            <person name="Kim H.-S."/>
            <person name="Busman M."/>
            <person name="Brown D.W."/>
            <person name="Divon H."/>
            <person name="Uhlig S."/>
            <person name="Proctor R.H."/>
        </authorList>
    </citation>
    <scope>NUCLEOTIDE SEQUENCE</scope>
    <source>
        <strain evidence="9">NRRL 31653</strain>
    </source>
</reference>
<evidence type="ECO:0000256" key="5">
    <source>
        <dbReference type="ARBA" id="ARBA00036696"/>
    </source>
</evidence>
<evidence type="ECO:0000256" key="3">
    <source>
        <dbReference type="ARBA" id="ARBA00022723"/>
    </source>
</evidence>
<name>A0A9P5BI92_9HYPO</name>
<dbReference type="SUPFAM" id="SSF51556">
    <property type="entry name" value="Metallo-dependent hydrolases"/>
    <property type="match status" value="1"/>
</dbReference>
<dbReference type="NCBIfam" id="TIGR02033">
    <property type="entry name" value="D-hydantoinase"/>
    <property type="match status" value="1"/>
</dbReference>
<dbReference type="Gene3D" id="2.30.40.10">
    <property type="entry name" value="Urease, subunit C, domain 1"/>
    <property type="match status" value="1"/>
</dbReference>
<dbReference type="Proteomes" id="UP000737391">
    <property type="component" value="Unassembled WGS sequence"/>
</dbReference>
<dbReference type="FunFam" id="3.20.20.140:FF:000174">
    <property type="entry name" value="Dihydropyrimidinase-related protein 2"/>
    <property type="match status" value="1"/>
</dbReference>
<dbReference type="GO" id="GO:0005737">
    <property type="term" value="C:cytoplasm"/>
    <property type="evidence" value="ECO:0007669"/>
    <property type="project" value="InterPro"/>
</dbReference>
<dbReference type="AlphaFoldDB" id="A0A9P5BI92"/>
<keyword evidence="10" id="KW-1185">Reference proteome</keyword>
<organism evidence="9 10">
    <name type="scientific">Fusarium agapanthi</name>
    <dbReference type="NCBI Taxonomy" id="1803897"/>
    <lineage>
        <taxon>Eukaryota</taxon>
        <taxon>Fungi</taxon>
        <taxon>Dikarya</taxon>
        <taxon>Ascomycota</taxon>
        <taxon>Pezizomycotina</taxon>
        <taxon>Sordariomycetes</taxon>
        <taxon>Hypocreomycetidae</taxon>
        <taxon>Hypocreales</taxon>
        <taxon>Nectriaceae</taxon>
        <taxon>Fusarium</taxon>
        <taxon>Fusarium fujikuroi species complex</taxon>
    </lineage>
</organism>
<dbReference type="InterPro" id="IPR032466">
    <property type="entry name" value="Metal_Hydrolase"/>
</dbReference>
<evidence type="ECO:0000313" key="9">
    <source>
        <dbReference type="EMBL" id="KAF4501872.1"/>
    </source>
</evidence>
<keyword evidence="3" id="KW-0479">Metal-binding</keyword>
<evidence type="ECO:0000256" key="6">
    <source>
        <dbReference type="ARBA" id="ARBA00039113"/>
    </source>
</evidence>
<accession>A0A9P5BI92</accession>
<evidence type="ECO:0000256" key="1">
    <source>
        <dbReference type="ARBA" id="ARBA00001947"/>
    </source>
</evidence>
<dbReference type="GO" id="GO:0046872">
    <property type="term" value="F:metal ion binding"/>
    <property type="evidence" value="ECO:0007669"/>
    <property type="project" value="UniProtKB-KW"/>
</dbReference>
<dbReference type="OrthoDB" id="1924787at2759"/>
<comment type="catalytic activity">
    <reaction evidence="5">
        <text>5,6-dihydrouracil + H2O = 3-(carbamoylamino)propanoate + H(+)</text>
        <dbReference type="Rhea" id="RHEA:16121"/>
        <dbReference type="ChEBI" id="CHEBI:11892"/>
        <dbReference type="ChEBI" id="CHEBI:15377"/>
        <dbReference type="ChEBI" id="CHEBI:15378"/>
        <dbReference type="ChEBI" id="CHEBI:15901"/>
        <dbReference type="EC" id="3.5.2.2"/>
    </reaction>
</comment>
<evidence type="ECO:0000256" key="4">
    <source>
        <dbReference type="ARBA" id="ARBA00022801"/>
    </source>
</evidence>
<comment type="PTM">
    <text evidence="7">Carbamylation allows a single lysine to coordinate two divalent metal cations.</text>
</comment>
<dbReference type="GO" id="GO:0004157">
    <property type="term" value="F:dihydropyrimidinase activity"/>
    <property type="evidence" value="ECO:0007669"/>
    <property type="project" value="UniProtKB-EC"/>
</dbReference>
<evidence type="ECO:0000259" key="8">
    <source>
        <dbReference type="Pfam" id="PF01979"/>
    </source>
</evidence>
<evidence type="ECO:0000313" key="10">
    <source>
        <dbReference type="Proteomes" id="UP000737391"/>
    </source>
</evidence>
<dbReference type="InterPro" id="IPR006680">
    <property type="entry name" value="Amidohydro-rel"/>
</dbReference>
<evidence type="ECO:0000256" key="2">
    <source>
        <dbReference type="ARBA" id="ARBA00008829"/>
    </source>
</evidence>
<dbReference type="Pfam" id="PF01979">
    <property type="entry name" value="Amidohydro_1"/>
    <property type="match status" value="1"/>
</dbReference>
<comment type="cofactor">
    <cofactor evidence="1">
        <name>Zn(2+)</name>
        <dbReference type="ChEBI" id="CHEBI:29105"/>
    </cofactor>
</comment>
<evidence type="ECO:0000256" key="7">
    <source>
        <dbReference type="PIRSR" id="PIRSR611778-50"/>
    </source>
</evidence>
<dbReference type="SUPFAM" id="SSF51338">
    <property type="entry name" value="Composite domain of metallo-dependent hydrolases"/>
    <property type="match status" value="2"/>
</dbReference>